<dbReference type="PATRIC" id="fig|647171.4.peg.847"/>
<keyword evidence="2" id="KW-1185">Reference proteome</keyword>
<dbReference type="PANTHER" id="PTHR42240:SF1">
    <property type="entry name" value="DUF211 DOMAIN-CONTAINING PROTEIN"/>
    <property type="match status" value="1"/>
</dbReference>
<dbReference type="EMBL" id="AGJL01000017">
    <property type="protein sequence ID" value="EHP87098.1"/>
    <property type="molecule type" value="Genomic_DNA"/>
</dbReference>
<dbReference type="InterPro" id="IPR003831">
    <property type="entry name" value="DUF211"/>
</dbReference>
<name>H1KYI3_9EURY</name>
<dbReference type="Pfam" id="PF02680">
    <property type="entry name" value="DUF211"/>
    <property type="match status" value="1"/>
</dbReference>
<dbReference type="PANTHER" id="PTHR42240">
    <property type="entry name" value="DUF211 DOMAIN-CONTAINING PROTEIN"/>
    <property type="match status" value="1"/>
</dbReference>
<organism evidence="1 2">
    <name type="scientific">Methanotorris formicicus Mc-S-70</name>
    <dbReference type="NCBI Taxonomy" id="647171"/>
    <lineage>
        <taxon>Archaea</taxon>
        <taxon>Methanobacteriati</taxon>
        <taxon>Methanobacteriota</taxon>
        <taxon>Methanomada group</taxon>
        <taxon>Methanococci</taxon>
        <taxon>Methanococcales</taxon>
        <taxon>Methanocaldococcaceae</taxon>
        <taxon>Methanotorris</taxon>
    </lineage>
</organism>
<evidence type="ECO:0000313" key="2">
    <source>
        <dbReference type="Proteomes" id="UP000003706"/>
    </source>
</evidence>
<dbReference type="Gene3D" id="3.30.70.1340">
    <property type="entry name" value="MTH889-like domain"/>
    <property type="match status" value="1"/>
</dbReference>
<gene>
    <name evidence="1" type="ORF">MetfoDRAFT_0856</name>
</gene>
<dbReference type="InterPro" id="IPR023129">
    <property type="entry name" value="MTH889-like_dom_sf"/>
</dbReference>
<dbReference type="SUPFAM" id="SSF160363">
    <property type="entry name" value="MTH889-like"/>
    <property type="match status" value="1"/>
</dbReference>
<protein>
    <recommendedName>
        <fullName evidence="3">DUF211 domain-containing protein</fullName>
    </recommendedName>
</protein>
<dbReference type="AlphaFoldDB" id="H1KYI3"/>
<proteinExistence type="predicted"/>
<evidence type="ECO:0008006" key="3">
    <source>
        <dbReference type="Google" id="ProtNLM"/>
    </source>
</evidence>
<accession>H1KYI3</accession>
<comment type="caution">
    <text evidence="1">The sequence shown here is derived from an EMBL/GenBank/DDBJ whole genome shotgun (WGS) entry which is preliminary data.</text>
</comment>
<dbReference type="STRING" id="647171.MetfoDRAFT_0856"/>
<evidence type="ECO:0000313" key="1">
    <source>
        <dbReference type="EMBL" id="EHP87098.1"/>
    </source>
</evidence>
<dbReference type="Proteomes" id="UP000003706">
    <property type="component" value="Unassembled WGS sequence"/>
</dbReference>
<reference evidence="1 2" key="1">
    <citation type="submission" date="2011-09" db="EMBL/GenBank/DDBJ databases">
        <title>The draft genome of Methanotorris formicicus Mc-S-70.</title>
        <authorList>
            <consortium name="US DOE Joint Genome Institute (JGI-PGF)"/>
            <person name="Lucas S."/>
            <person name="Han J."/>
            <person name="Lapidus A."/>
            <person name="Cheng J.-F."/>
            <person name="Goodwin L."/>
            <person name="Pitluck S."/>
            <person name="Peters L."/>
            <person name="Land M.L."/>
            <person name="Hauser L."/>
            <person name="Sieprawska-Lupa M."/>
            <person name="Takai K."/>
            <person name="Miyazaki J."/>
            <person name="Whitman W."/>
            <person name="Woyke T.J."/>
        </authorList>
    </citation>
    <scope>NUCLEOTIDE SEQUENCE [LARGE SCALE GENOMIC DNA]</scope>
    <source>
        <strain evidence="1 2">Mc-S-70</strain>
    </source>
</reference>
<sequence>MSLSGIRRIVLDILKPHEPKITDLALRLCSLKEVDGVNITVYEIDKATENVKITIEGTDLQYEEIREVIESMSGVIHSIDEVAAGRRIIEDVKTPQDRY</sequence>